<evidence type="ECO:0000256" key="4">
    <source>
        <dbReference type="ARBA" id="ARBA00022679"/>
    </source>
</evidence>
<keyword evidence="5" id="KW-0333">Golgi apparatus</keyword>
<dbReference type="InterPro" id="IPR007652">
    <property type="entry name" value="A1-4-GlycosylTfrase_dom"/>
</dbReference>
<feature type="domain" description="Alpha 1,4-glycosyltransferase" evidence="7">
    <location>
        <begin position="205"/>
        <end position="320"/>
    </location>
</feature>
<evidence type="ECO:0000259" key="7">
    <source>
        <dbReference type="Pfam" id="PF04572"/>
    </source>
</evidence>
<dbReference type="InterPro" id="IPR029044">
    <property type="entry name" value="Nucleotide-diphossugar_trans"/>
</dbReference>
<name>A0A2W1BRS0_HELAM</name>
<dbReference type="EMBL" id="KZ149921">
    <property type="protein sequence ID" value="PZC77738.1"/>
    <property type="molecule type" value="Genomic_DNA"/>
</dbReference>
<dbReference type="Gene3D" id="3.90.550.20">
    <property type="match status" value="1"/>
</dbReference>
<organism evidence="8 9">
    <name type="scientific">Helicoverpa armigera</name>
    <name type="common">Cotton bollworm</name>
    <name type="synonym">Heliothis armigera</name>
    <dbReference type="NCBI Taxonomy" id="29058"/>
    <lineage>
        <taxon>Eukaryota</taxon>
        <taxon>Metazoa</taxon>
        <taxon>Ecdysozoa</taxon>
        <taxon>Arthropoda</taxon>
        <taxon>Hexapoda</taxon>
        <taxon>Insecta</taxon>
        <taxon>Pterygota</taxon>
        <taxon>Neoptera</taxon>
        <taxon>Endopterygota</taxon>
        <taxon>Lepidoptera</taxon>
        <taxon>Glossata</taxon>
        <taxon>Ditrysia</taxon>
        <taxon>Noctuoidea</taxon>
        <taxon>Noctuidae</taxon>
        <taxon>Heliothinae</taxon>
        <taxon>Helicoverpa</taxon>
    </lineage>
</organism>
<evidence type="ECO:0000256" key="5">
    <source>
        <dbReference type="ARBA" id="ARBA00023034"/>
    </source>
</evidence>
<dbReference type="OrthoDB" id="409543at2759"/>
<gene>
    <name evidence="8" type="primary">HaOG203038</name>
    <name evidence="8" type="ORF">B5X24_HaOG203038</name>
</gene>
<accession>A0A2W1BRS0</accession>
<dbReference type="Proteomes" id="UP000249218">
    <property type="component" value="Unassembled WGS sequence"/>
</dbReference>
<dbReference type="Pfam" id="PF04488">
    <property type="entry name" value="Gly_transf_sug"/>
    <property type="match status" value="1"/>
</dbReference>
<dbReference type="AlphaFoldDB" id="A0A2W1BRS0"/>
<protein>
    <recommendedName>
        <fullName evidence="7">Alpha 1,4-glycosyltransferase domain-containing protein</fullName>
    </recommendedName>
</protein>
<dbReference type="PANTHER" id="PTHR12042:SF21">
    <property type="entry name" value="ALPHA1,4-GALACTOSYLTRANSFERASE 1-RELATED"/>
    <property type="match status" value="1"/>
</dbReference>
<dbReference type="Pfam" id="PF04572">
    <property type="entry name" value="Gb3_synth"/>
    <property type="match status" value="1"/>
</dbReference>
<evidence type="ECO:0000313" key="9">
    <source>
        <dbReference type="Proteomes" id="UP000249218"/>
    </source>
</evidence>
<evidence type="ECO:0000256" key="3">
    <source>
        <dbReference type="ARBA" id="ARBA00022676"/>
    </source>
</evidence>
<proteinExistence type="inferred from homology"/>
<reference evidence="8 9" key="1">
    <citation type="journal article" date="2017" name="BMC Biol.">
        <title>Genomic innovations, transcriptional plasticity and gene loss underlying the evolution and divergence of two highly polyphagous and invasive Helicoverpa pest species.</title>
        <authorList>
            <person name="Pearce S.L."/>
            <person name="Clarke D.F."/>
            <person name="East P.D."/>
            <person name="Elfekih S."/>
            <person name="Gordon K.H."/>
            <person name="Jermiin L.S."/>
            <person name="McGaughran A."/>
            <person name="Oakeshott J.G."/>
            <person name="Papanikolaou A."/>
            <person name="Perera O.P."/>
            <person name="Rane R.V."/>
            <person name="Richards S."/>
            <person name="Tay W.T."/>
            <person name="Walsh T.K."/>
            <person name="Anderson A."/>
            <person name="Anderson C.J."/>
            <person name="Asgari S."/>
            <person name="Board P.G."/>
            <person name="Bretschneider A."/>
            <person name="Campbell P.M."/>
            <person name="Chertemps T."/>
            <person name="Christeller J.T."/>
            <person name="Coppin C.W."/>
            <person name="Downes S.J."/>
            <person name="Duan G."/>
            <person name="Farnsworth C.A."/>
            <person name="Good R.T."/>
            <person name="Han L.B."/>
            <person name="Han Y.C."/>
            <person name="Hatje K."/>
            <person name="Horne I."/>
            <person name="Huang Y.P."/>
            <person name="Hughes D.S."/>
            <person name="Jacquin-Joly E."/>
            <person name="James W."/>
            <person name="Jhangiani S."/>
            <person name="Kollmar M."/>
            <person name="Kuwar S.S."/>
            <person name="Li S."/>
            <person name="Liu N.Y."/>
            <person name="Maibeche M.T."/>
            <person name="Miller J.R."/>
            <person name="Montagne N."/>
            <person name="Perry T."/>
            <person name="Qu J."/>
            <person name="Song S.V."/>
            <person name="Sutton G.G."/>
            <person name="Vogel H."/>
            <person name="Walenz B.P."/>
            <person name="Xu W."/>
            <person name="Zhang H.J."/>
            <person name="Zou Z."/>
            <person name="Batterham P."/>
            <person name="Edwards O.R."/>
            <person name="Feyereisen R."/>
            <person name="Gibbs R.A."/>
            <person name="Heckel D.G."/>
            <person name="McGrath A."/>
            <person name="Robin C."/>
            <person name="Scherer S.E."/>
            <person name="Worley K.C."/>
            <person name="Wu Y.D."/>
        </authorList>
    </citation>
    <scope>NUCLEOTIDE SEQUENCE [LARGE SCALE GENOMIC DNA]</scope>
    <source>
        <strain evidence="8">Harm_GR_Male_#8</strain>
        <tissue evidence="8">Whole organism</tissue>
    </source>
</reference>
<dbReference type="GO" id="GO:0016758">
    <property type="term" value="F:hexosyltransferase activity"/>
    <property type="evidence" value="ECO:0007669"/>
    <property type="project" value="TreeGrafter"/>
</dbReference>
<dbReference type="InterPro" id="IPR051981">
    <property type="entry name" value="Glycosyltransf_32"/>
</dbReference>
<dbReference type="PANTHER" id="PTHR12042">
    <property type="entry name" value="LACTOSYLCERAMIDE 4-ALPHA-GALACTOSYLTRANSFERASE ALPHA- 1,4-GALACTOSYLTRANSFERASE"/>
    <property type="match status" value="1"/>
</dbReference>
<dbReference type="GO" id="GO:0000139">
    <property type="term" value="C:Golgi membrane"/>
    <property type="evidence" value="ECO:0007669"/>
    <property type="project" value="UniProtKB-SubCell"/>
</dbReference>
<keyword evidence="3" id="KW-0328">Glycosyltransferase</keyword>
<dbReference type="InterPro" id="IPR007577">
    <property type="entry name" value="GlycoTrfase_DXD_sugar-bd_CS"/>
</dbReference>
<evidence type="ECO:0000256" key="2">
    <source>
        <dbReference type="ARBA" id="ARBA00009003"/>
    </source>
</evidence>
<comment type="similarity">
    <text evidence="2">Belongs to the glycosyltransferase 32 family.</text>
</comment>
<evidence type="ECO:0000256" key="6">
    <source>
        <dbReference type="ARBA" id="ARBA00023136"/>
    </source>
</evidence>
<keyword evidence="6" id="KW-0472">Membrane</keyword>
<keyword evidence="4" id="KW-0808">Transferase</keyword>
<sequence>MKRTLKRKPSLGFVFVLTFILMTTKKLVQVDWAKSKTYSNPEEELPSTENPAFAPKSNSIYFHDTSHIGGLTPRQACSVESAARVHPRQDVYVLFSSHVAEDTLKASCLAKLREFPNVKFLRINISEHSKGTAVQSILNNLKGSIFRMQYAADMLKILTLYKWGGICVETDMIMINSLQNLPANWIVQQYDMYVATGIMSFAANEVGRNITKAILEEIKKTYKPNESYSTGEIPIRRAIQRICPKRIHWDTCVDIGILPYEKFFPIRNILWSREFKIATYQPNYSFRIWNALSDIMYNYDEHYMYQNNEALAKKYCPSIYLLYRDELNL</sequence>
<evidence type="ECO:0000313" key="8">
    <source>
        <dbReference type="EMBL" id="PZC77738.1"/>
    </source>
</evidence>
<dbReference type="GO" id="GO:0006688">
    <property type="term" value="P:glycosphingolipid biosynthetic process"/>
    <property type="evidence" value="ECO:0007669"/>
    <property type="project" value="TreeGrafter"/>
</dbReference>
<comment type="subcellular location">
    <subcellularLocation>
        <location evidence="1">Golgi apparatus membrane</location>
        <topology evidence="1">Single-pass type II membrane protein</topology>
    </subcellularLocation>
</comment>
<keyword evidence="9" id="KW-1185">Reference proteome</keyword>
<dbReference type="SUPFAM" id="SSF53448">
    <property type="entry name" value="Nucleotide-diphospho-sugar transferases"/>
    <property type="match status" value="1"/>
</dbReference>
<evidence type="ECO:0000256" key="1">
    <source>
        <dbReference type="ARBA" id="ARBA00004323"/>
    </source>
</evidence>